<evidence type="ECO:0000313" key="2">
    <source>
        <dbReference type="EMBL" id="GJT08884.1"/>
    </source>
</evidence>
<sequence length="363" mass="41938">MGKKERQILDGPFILNEILQWSKTKKKQSLIFNVDFEKEYDSVRWDFLDDILKKFGFGEKWCKWIQSCLRSLRGSILINGSPTEEFQFYKGLKQGDPLSPFLFFLILESLHLSFQRVVDNGIFNGIKLSSSINMSKSKILGVNVDSDKVKGAASKLECLILKTPFTYLGSKVGGSMSRVHAWNEVIDRVKNWLSKWKMKMLSIGGSLESCKLITVGAKLAHPSLEYSFRRNPRGEVEQDQFNELLALVHDVSLIPMSDRWKWDLESLGDFSVASVKTDSLPTRFNVSRRGIDIDSIICAICDNGVEMSRHLFFYCCMVRQIVCKITRWWDVLYVDVESYKDWYRCNASFSWYDWVKNSNLVTV</sequence>
<reference evidence="2" key="1">
    <citation type="journal article" date="2022" name="Int. J. Mol. Sci.">
        <title>Draft Genome of Tanacetum Coccineum: Genomic Comparison of Closely Related Tanacetum-Family Plants.</title>
        <authorList>
            <person name="Yamashiro T."/>
            <person name="Shiraishi A."/>
            <person name="Nakayama K."/>
            <person name="Satake H."/>
        </authorList>
    </citation>
    <scope>NUCLEOTIDE SEQUENCE</scope>
</reference>
<keyword evidence="2" id="KW-0695">RNA-directed DNA polymerase</keyword>
<keyword evidence="2" id="KW-0548">Nucleotidyltransferase</keyword>
<comment type="caution">
    <text evidence="2">The sequence shown here is derived from an EMBL/GenBank/DDBJ whole genome shotgun (WGS) entry which is preliminary data.</text>
</comment>
<dbReference type="EMBL" id="BQNB010012865">
    <property type="protein sequence ID" value="GJT08884.1"/>
    <property type="molecule type" value="Genomic_DNA"/>
</dbReference>
<proteinExistence type="predicted"/>
<dbReference type="PROSITE" id="PS50878">
    <property type="entry name" value="RT_POL"/>
    <property type="match status" value="1"/>
</dbReference>
<gene>
    <name evidence="2" type="ORF">Tco_0843346</name>
</gene>
<dbReference type="Proteomes" id="UP001151760">
    <property type="component" value="Unassembled WGS sequence"/>
</dbReference>
<feature type="domain" description="Reverse transcriptase" evidence="1">
    <location>
        <begin position="1"/>
        <end position="172"/>
    </location>
</feature>
<keyword evidence="3" id="KW-1185">Reference proteome</keyword>
<dbReference type="Pfam" id="PF00078">
    <property type="entry name" value="RVT_1"/>
    <property type="match status" value="1"/>
</dbReference>
<reference evidence="2" key="2">
    <citation type="submission" date="2022-01" db="EMBL/GenBank/DDBJ databases">
        <authorList>
            <person name="Yamashiro T."/>
            <person name="Shiraishi A."/>
            <person name="Satake H."/>
            <person name="Nakayama K."/>
        </authorList>
    </citation>
    <scope>NUCLEOTIDE SEQUENCE</scope>
</reference>
<evidence type="ECO:0000259" key="1">
    <source>
        <dbReference type="PROSITE" id="PS50878"/>
    </source>
</evidence>
<dbReference type="GO" id="GO:0003964">
    <property type="term" value="F:RNA-directed DNA polymerase activity"/>
    <property type="evidence" value="ECO:0007669"/>
    <property type="project" value="UniProtKB-KW"/>
</dbReference>
<dbReference type="PANTHER" id="PTHR33116">
    <property type="entry name" value="REVERSE TRANSCRIPTASE ZINC-BINDING DOMAIN-CONTAINING PROTEIN-RELATED-RELATED"/>
    <property type="match status" value="1"/>
</dbReference>
<keyword evidence="2" id="KW-0808">Transferase</keyword>
<evidence type="ECO:0000313" key="3">
    <source>
        <dbReference type="Proteomes" id="UP001151760"/>
    </source>
</evidence>
<name>A0ABQ5B3K2_9ASTR</name>
<dbReference type="SUPFAM" id="SSF56672">
    <property type="entry name" value="DNA/RNA polymerases"/>
    <property type="match status" value="1"/>
</dbReference>
<dbReference type="InterPro" id="IPR000477">
    <property type="entry name" value="RT_dom"/>
</dbReference>
<organism evidence="2 3">
    <name type="scientific">Tanacetum coccineum</name>
    <dbReference type="NCBI Taxonomy" id="301880"/>
    <lineage>
        <taxon>Eukaryota</taxon>
        <taxon>Viridiplantae</taxon>
        <taxon>Streptophyta</taxon>
        <taxon>Embryophyta</taxon>
        <taxon>Tracheophyta</taxon>
        <taxon>Spermatophyta</taxon>
        <taxon>Magnoliopsida</taxon>
        <taxon>eudicotyledons</taxon>
        <taxon>Gunneridae</taxon>
        <taxon>Pentapetalae</taxon>
        <taxon>asterids</taxon>
        <taxon>campanulids</taxon>
        <taxon>Asterales</taxon>
        <taxon>Asteraceae</taxon>
        <taxon>Asteroideae</taxon>
        <taxon>Anthemideae</taxon>
        <taxon>Anthemidinae</taxon>
        <taxon>Tanacetum</taxon>
    </lineage>
</organism>
<accession>A0ABQ5B3K2</accession>
<protein>
    <submittedName>
        <fullName evidence="2">RNA-directed DNA polymerase, eukaryota</fullName>
    </submittedName>
</protein>
<dbReference type="InterPro" id="IPR043502">
    <property type="entry name" value="DNA/RNA_pol_sf"/>
</dbReference>
<dbReference type="PANTHER" id="PTHR33116:SF79">
    <property type="entry name" value="REVERSE TRANSCRIPTASE DOMAIN, ZINC FINGER, CCHC-TYPE-RELATED"/>
    <property type="match status" value="1"/>
</dbReference>